<dbReference type="InterPro" id="IPR010065">
    <property type="entry name" value="AA_ABC_transptr_permease_3TM"/>
</dbReference>
<evidence type="ECO:0000256" key="3">
    <source>
        <dbReference type="ARBA" id="ARBA00022448"/>
    </source>
</evidence>
<dbReference type="SUPFAM" id="SSF161098">
    <property type="entry name" value="MetI-like"/>
    <property type="match status" value="1"/>
</dbReference>
<keyword evidence="4" id="KW-1003">Cell membrane</keyword>
<proteinExistence type="inferred from homology"/>
<comment type="subcellular location">
    <subcellularLocation>
        <location evidence="1">Cell inner membrane</location>
        <topology evidence="1">Multi-pass membrane protein</topology>
    </subcellularLocation>
    <subcellularLocation>
        <location evidence="8">Cell membrane</location>
        <topology evidence="8">Multi-pass membrane protein</topology>
    </subcellularLocation>
</comment>
<feature type="transmembrane region" description="Helical" evidence="8">
    <location>
        <begin position="59"/>
        <end position="80"/>
    </location>
</feature>
<evidence type="ECO:0000256" key="1">
    <source>
        <dbReference type="ARBA" id="ARBA00004429"/>
    </source>
</evidence>
<evidence type="ECO:0000313" key="10">
    <source>
        <dbReference type="EMBL" id="ETD25010.1"/>
    </source>
</evidence>
<evidence type="ECO:0000256" key="6">
    <source>
        <dbReference type="ARBA" id="ARBA00022989"/>
    </source>
</evidence>
<evidence type="ECO:0000313" key="11">
    <source>
        <dbReference type="Proteomes" id="UP000018731"/>
    </source>
</evidence>
<dbReference type="InterPro" id="IPR035906">
    <property type="entry name" value="MetI-like_sf"/>
</dbReference>
<feature type="domain" description="ABC transmembrane type-1" evidence="9">
    <location>
        <begin position="21"/>
        <end position="211"/>
    </location>
</feature>
<organism evidence="10 11">
    <name type="scientific">Helicobacter macacae MIT 99-5501</name>
    <dbReference type="NCBI Taxonomy" id="1357400"/>
    <lineage>
        <taxon>Bacteria</taxon>
        <taxon>Pseudomonadati</taxon>
        <taxon>Campylobacterota</taxon>
        <taxon>Epsilonproteobacteria</taxon>
        <taxon>Campylobacterales</taxon>
        <taxon>Helicobacteraceae</taxon>
        <taxon>Helicobacter</taxon>
    </lineage>
</organism>
<feature type="transmembrane region" description="Helical" evidence="8">
    <location>
        <begin position="125"/>
        <end position="145"/>
    </location>
</feature>
<dbReference type="PANTHER" id="PTHR30614">
    <property type="entry name" value="MEMBRANE COMPONENT OF AMINO ACID ABC TRANSPORTER"/>
    <property type="match status" value="1"/>
</dbReference>
<dbReference type="eggNOG" id="COG0765">
    <property type="taxonomic scope" value="Bacteria"/>
</dbReference>
<comment type="similarity">
    <text evidence="2">Belongs to the binding-protein-dependent transport system permease family. HisMQ subfamily.</text>
</comment>
<dbReference type="HOGENOM" id="CLU_019602_1_0_7"/>
<dbReference type="OrthoDB" id="92598at2"/>
<dbReference type="InterPro" id="IPR043429">
    <property type="entry name" value="ArtM/GltK/GlnP/TcyL/YhdX-like"/>
</dbReference>
<dbReference type="PATRIC" id="fig|1357400.3.peg.472"/>
<comment type="caution">
    <text evidence="10">The sequence shown here is derived from an EMBL/GenBank/DDBJ whole genome shotgun (WGS) entry which is preliminary data.</text>
</comment>
<keyword evidence="7 8" id="KW-0472">Membrane</keyword>
<keyword evidence="3 8" id="KW-0813">Transport</keyword>
<gene>
    <name evidence="10" type="ORF">HMPREF2086_00345</name>
</gene>
<evidence type="ECO:0000259" key="9">
    <source>
        <dbReference type="PROSITE" id="PS50928"/>
    </source>
</evidence>
<reference evidence="10 11" key="1">
    <citation type="journal article" date="2014" name="Genome Announc.">
        <title>Draft genome sequences of six enterohepatic helicobacter species isolated from humans and one from rhesus macaques.</title>
        <authorList>
            <person name="Shen Z."/>
            <person name="Sheh A."/>
            <person name="Young S.K."/>
            <person name="Abouelliel A."/>
            <person name="Ward D.V."/>
            <person name="Earl A.M."/>
            <person name="Fox J.G."/>
        </authorList>
    </citation>
    <scope>NUCLEOTIDE SEQUENCE [LARGE SCALE GENOMIC DNA]</scope>
    <source>
        <strain evidence="10 11">MIT 99-5501</strain>
    </source>
</reference>
<dbReference type="GO" id="GO:0006865">
    <property type="term" value="P:amino acid transport"/>
    <property type="evidence" value="ECO:0007669"/>
    <property type="project" value="TreeGrafter"/>
</dbReference>
<evidence type="ECO:0000256" key="7">
    <source>
        <dbReference type="ARBA" id="ARBA00023136"/>
    </source>
</evidence>
<dbReference type="CDD" id="cd06261">
    <property type="entry name" value="TM_PBP2"/>
    <property type="match status" value="1"/>
</dbReference>
<protein>
    <recommendedName>
        <fullName evidence="9">ABC transmembrane type-1 domain-containing protein</fullName>
    </recommendedName>
</protein>
<dbReference type="GO" id="GO:0022857">
    <property type="term" value="F:transmembrane transporter activity"/>
    <property type="evidence" value="ECO:0007669"/>
    <property type="project" value="InterPro"/>
</dbReference>
<keyword evidence="5 8" id="KW-0812">Transmembrane</keyword>
<dbReference type="STRING" id="1357400.HMPREF2086_00345"/>
<feature type="transmembrane region" description="Helical" evidence="8">
    <location>
        <begin position="193"/>
        <end position="211"/>
    </location>
</feature>
<dbReference type="PANTHER" id="PTHR30614:SF36">
    <property type="entry name" value="ABC TRANSPORTER MEMBRANE-SPANNING PERMEASE-GLUTAMINE TRANSPORT"/>
    <property type="match status" value="1"/>
</dbReference>
<accession>V8CDD2</accession>
<dbReference type="Proteomes" id="UP000018731">
    <property type="component" value="Unassembled WGS sequence"/>
</dbReference>
<name>V8CDD2_9HELI</name>
<dbReference type="RefSeq" id="WP_023927012.1">
    <property type="nucleotide sequence ID" value="NZ_KI669454.1"/>
</dbReference>
<keyword evidence="6 8" id="KW-1133">Transmembrane helix</keyword>
<evidence type="ECO:0000256" key="2">
    <source>
        <dbReference type="ARBA" id="ARBA00010072"/>
    </source>
</evidence>
<keyword evidence="11" id="KW-1185">Reference proteome</keyword>
<evidence type="ECO:0000256" key="5">
    <source>
        <dbReference type="ARBA" id="ARBA00022692"/>
    </source>
</evidence>
<evidence type="ECO:0000256" key="4">
    <source>
        <dbReference type="ARBA" id="ARBA00022475"/>
    </source>
</evidence>
<dbReference type="Gene3D" id="1.10.3720.10">
    <property type="entry name" value="MetI-like"/>
    <property type="match status" value="1"/>
</dbReference>
<dbReference type="AlphaFoldDB" id="V8CDD2"/>
<feature type="transmembrane region" description="Helical" evidence="8">
    <location>
        <begin position="20"/>
        <end position="47"/>
    </location>
</feature>
<sequence length="222" mass="24894">MFETLSTLFTLPTLHRLGLGLWVSFSIAFVSIALSIVLGSVVGLAMMSRFYLVRLMMKCYLESMRIIPVLALLYVLYFGLPQMLNVSITNYAVAIVAFSLWGSAEMGDLVRGALSSIDSHYRQSALALGCTTLQIQVFIIFPLAFKRLLPSLINLFTRMIKTTSLVLFIGISDILQVGRQIIEANRALPQSPFIIYGLILCLYFVLCYCLSRYAKKLESKSY</sequence>
<dbReference type="NCBIfam" id="TIGR01726">
    <property type="entry name" value="HEQRo_perm_3TM"/>
    <property type="match status" value="1"/>
</dbReference>
<dbReference type="PROSITE" id="PS50928">
    <property type="entry name" value="ABC_TM1"/>
    <property type="match status" value="1"/>
</dbReference>
<evidence type="ECO:0000256" key="8">
    <source>
        <dbReference type="RuleBase" id="RU363032"/>
    </source>
</evidence>
<dbReference type="InterPro" id="IPR000515">
    <property type="entry name" value="MetI-like"/>
</dbReference>
<dbReference type="EMBL" id="AZJI01000001">
    <property type="protein sequence ID" value="ETD25010.1"/>
    <property type="molecule type" value="Genomic_DNA"/>
</dbReference>
<dbReference type="Pfam" id="PF00528">
    <property type="entry name" value="BPD_transp_1"/>
    <property type="match status" value="1"/>
</dbReference>
<dbReference type="GO" id="GO:0043190">
    <property type="term" value="C:ATP-binding cassette (ABC) transporter complex"/>
    <property type="evidence" value="ECO:0007669"/>
    <property type="project" value="InterPro"/>
</dbReference>